<feature type="binding site" evidence="3">
    <location>
        <position position="94"/>
    </location>
    <ligand>
        <name>Zn(2+)</name>
        <dbReference type="ChEBI" id="CHEBI:29105"/>
        <label>2</label>
    </ligand>
</feature>
<keyword evidence="3" id="KW-0479">Metal-binding</keyword>
<accession>A0AAW5R598</accession>
<dbReference type="NCBIfam" id="TIGR01879">
    <property type="entry name" value="hydantase"/>
    <property type="match status" value="1"/>
</dbReference>
<evidence type="ECO:0000313" key="5">
    <source>
        <dbReference type="Proteomes" id="UP001320898"/>
    </source>
</evidence>
<comment type="caution">
    <text evidence="4">The sequence shown here is derived from an EMBL/GenBank/DDBJ whole genome shotgun (WGS) entry which is preliminary data.</text>
</comment>
<dbReference type="InterPro" id="IPR010158">
    <property type="entry name" value="Amidase_Cbmase"/>
</dbReference>
<dbReference type="Gene3D" id="3.30.70.360">
    <property type="match status" value="1"/>
</dbReference>
<comment type="similarity">
    <text evidence="1">Belongs to the peptidase M20 family.</text>
</comment>
<sequence length="424" mass="45754">MTVAVDMSLLTRMMEAVSAFGATPDGGLNRQAGSTEHGKARDWFRERLAESGYTIQVDAIGNLYGLLRQPGDAPRPTIMVGSHLDSQPFGGRFDGTYGVIAAYVAIEAVRAHASQAGLPLNVDFVIVDWMNEEGARFQPSLLGSSTYCGELGLNYALSRVDSAGLSVGGELERNGYRGTDPYPHADTYLEIHIEGDDALEKAELQIGPFTRYWGALKIRAAMLGETAHTGPTRMQDRKDAGLGAALVQVGLREIARRRDDALYTSCGRLVVEPNSPNMVPDRATMFIELRSPDPVALAEAEQELMDLLAESARQAQVSHEVISIDRREAGSFDPRLVELCEKEAARRGLGTMHLETIGGHDAVPVSRKMPGIVFAIPSVGGVIHHPTEFSRDKDLLDGANVLAGMVWSLNAAEGDIDRAVAVTS</sequence>
<feature type="binding site" evidence="3">
    <location>
        <position position="384"/>
    </location>
    <ligand>
        <name>Zn(2+)</name>
        <dbReference type="ChEBI" id="CHEBI:29105"/>
        <label>2</label>
    </ligand>
</feature>
<feature type="binding site" evidence="3">
    <location>
        <position position="94"/>
    </location>
    <ligand>
        <name>Zn(2+)</name>
        <dbReference type="ChEBI" id="CHEBI:29105"/>
        <label>1</label>
    </ligand>
</feature>
<evidence type="ECO:0000256" key="2">
    <source>
        <dbReference type="ARBA" id="ARBA00022801"/>
    </source>
</evidence>
<evidence type="ECO:0000256" key="3">
    <source>
        <dbReference type="PIRSR" id="PIRSR001235-1"/>
    </source>
</evidence>
<name>A0AAW5R598_9HYPH</name>
<keyword evidence="5" id="KW-1185">Reference proteome</keyword>
<dbReference type="Pfam" id="PF01546">
    <property type="entry name" value="Peptidase_M20"/>
    <property type="match status" value="1"/>
</dbReference>
<dbReference type="PIRSF" id="PIRSF001235">
    <property type="entry name" value="Amidase_carbamoylase"/>
    <property type="match status" value="1"/>
</dbReference>
<dbReference type="AlphaFoldDB" id="A0AAW5R598"/>
<evidence type="ECO:0000256" key="1">
    <source>
        <dbReference type="ARBA" id="ARBA00006153"/>
    </source>
</evidence>
<dbReference type="NCBIfam" id="NF006772">
    <property type="entry name" value="PRK09290.2-1"/>
    <property type="match status" value="1"/>
</dbReference>
<dbReference type="Gene3D" id="3.40.630.10">
    <property type="entry name" value="Zn peptidases"/>
    <property type="match status" value="1"/>
</dbReference>
<dbReference type="SUPFAM" id="SSF55031">
    <property type="entry name" value="Bacterial exopeptidase dimerisation domain"/>
    <property type="match status" value="1"/>
</dbReference>
<feature type="binding site" evidence="3">
    <location>
        <position position="133"/>
    </location>
    <ligand>
        <name>Zn(2+)</name>
        <dbReference type="ChEBI" id="CHEBI:29105"/>
        <label>2</label>
    </ligand>
</feature>
<keyword evidence="3" id="KW-0862">Zinc</keyword>
<keyword evidence="2 4" id="KW-0378">Hydrolase</keyword>
<comment type="cofactor">
    <cofactor evidence="3">
        <name>Zn(2+)</name>
        <dbReference type="ChEBI" id="CHEBI:29105"/>
    </cofactor>
    <text evidence="3">Binds 2 Zn(2+) ions per subunit.</text>
</comment>
<organism evidence="4 5">
    <name type="scientific">Microbaculum marinisediminis</name>
    <dbReference type="NCBI Taxonomy" id="2931392"/>
    <lineage>
        <taxon>Bacteria</taxon>
        <taxon>Pseudomonadati</taxon>
        <taxon>Pseudomonadota</taxon>
        <taxon>Alphaproteobacteria</taxon>
        <taxon>Hyphomicrobiales</taxon>
        <taxon>Tepidamorphaceae</taxon>
        <taxon>Microbaculum</taxon>
    </lineage>
</organism>
<dbReference type="GO" id="GO:0016813">
    <property type="term" value="F:hydrolase activity, acting on carbon-nitrogen (but not peptide) bonds, in linear amidines"/>
    <property type="evidence" value="ECO:0007669"/>
    <property type="project" value="InterPro"/>
</dbReference>
<proteinExistence type="inferred from homology"/>
<dbReference type="PANTHER" id="PTHR32494:SF5">
    <property type="entry name" value="ALLANTOATE AMIDOHYDROLASE"/>
    <property type="match status" value="1"/>
</dbReference>
<gene>
    <name evidence="4" type="ORF">MUB46_20690</name>
</gene>
<protein>
    <submittedName>
        <fullName evidence="4">Zn-dependent hydrolase</fullName>
    </submittedName>
</protein>
<dbReference type="Proteomes" id="UP001320898">
    <property type="component" value="Unassembled WGS sequence"/>
</dbReference>
<reference evidence="4 5" key="1">
    <citation type="submission" date="2022-04" db="EMBL/GenBank/DDBJ databases">
        <authorList>
            <person name="Ye Y.-Q."/>
            <person name="Du Z.-J."/>
        </authorList>
    </citation>
    <scope>NUCLEOTIDE SEQUENCE [LARGE SCALE GENOMIC DNA]</scope>
    <source>
        <strain evidence="4 5">A6E488</strain>
    </source>
</reference>
<dbReference type="RefSeq" id="WP_261617877.1">
    <property type="nucleotide sequence ID" value="NZ_JALIDZ010000011.1"/>
</dbReference>
<feature type="binding site" evidence="3">
    <location>
        <position position="192"/>
    </location>
    <ligand>
        <name>Zn(2+)</name>
        <dbReference type="ChEBI" id="CHEBI:29105"/>
        <label>1</label>
    </ligand>
</feature>
<dbReference type="InterPro" id="IPR036264">
    <property type="entry name" value="Bact_exopeptidase_dim_dom"/>
</dbReference>
<feature type="binding site" evidence="3">
    <location>
        <position position="83"/>
    </location>
    <ligand>
        <name>Zn(2+)</name>
        <dbReference type="ChEBI" id="CHEBI:29105"/>
        <label>1</label>
    </ligand>
</feature>
<dbReference type="InterPro" id="IPR002933">
    <property type="entry name" value="Peptidase_M20"/>
</dbReference>
<dbReference type="SUPFAM" id="SSF53187">
    <property type="entry name" value="Zn-dependent exopeptidases"/>
    <property type="match status" value="1"/>
</dbReference>
<dbReference type="GO" id="GO:0046872">
    <property type="term" value="F:metal ion binding"/>
    <property type="evidence" value="ECO:0007669"/>
    <property type="project" value="UniProtKB-KW"/>
</dbReference>
<evidence type="ECO:0000313" key="4">
    <source>
        <dbReference type="EMBL" id="MCT8974292.1"/>
    </source>
</evidence>
<dbReference type="PANTHER" id="PTHR32494">
    <property type="entry name" value="ALLANTOATE DEIMINASE-RELATED"/>
    <property type="match status" value="1"/>
</dbReference>
<dbReference type="EMBL" id="JALIDZ010000011">
    <property type="protein sequence ID" value="MCT8974292.1"/>
    <property type="molecule type" value="Genomic_DNA"/>
</dbReference>